<evidence type="ECO:0000313" key="2">
    <source>
        <dbReference type="Proteomes" id="UP000009047"/>
    </source>
</evidence>
<dbReference type="KEGG" id="dbr:Deba_3032"/>
<dbReference type="HOGENOM" id="CLU_039825_0_0_7"/>
<evidence type="ECO:0000313" key="1">
    <source>
        <dbReference type="EMBL" id="ADK86385.1"/>
    </source>
</evidence>
<sequence length="513" mass="56338">MTKCYLIGMGGTGAKCLESFVHLAAAGLIGHDVWIGMVDQDESNGNVTRTKNLLRNYGGLHTSLRSGDNDLGQSPFLRSKVDFPTETDGAQGASTAVWAPAPGVPNLSELFSEALMVPDLKNLFHTFFDGQDRQTKLDVGFRGRPYLGATALQSKSLSGAAFWNDLLGSLNLVRSGLKVRIFLVASIFGGTGASGMPILARKLWERVKNMDNGDSFKVGGCMMLPYFSFPQVQGDGAFMNSSDFLGQTQGALKYYHHLFRDESFAQKRLFESLYFVGWNPLIPLDYEQIGNRGQENPSLLPELYAALSAARFFTKDESGYFYTSCPGVKETLSWNALPGMSVDHGDREIGLKHGLGSLCRFAFAFLNAYGPYMGRKEHEAYRGQPWRQKLIDEARVDLSVDANAETLRNLHGYCRDVLGWLAALCHLPLGEDNRTALVEAMAFAEKPAKVTRGQPPLRPAEQFDRKSFANLVHDAPASDLAGVFWRVNQGQPPARANGLGRFVGALHEACQIS</sequence>
<accession>E1QLF0</accession>
<dbReference type="STRING" id="644282.Deba_3032"/>
<gene>
    <name evidence="1" type="ordered locus">Deba_3032</name>
</gene>
<organism evidence="1 2">
    <name type="scientific">Desulfarculus baarsii (strain ATCC 33931 / DSM 2075 / LMG 7858 / VKM B-1802 / 2st14)</name>
    <dbReference type="NCBI Taxonomy" id="644282"/>
    <lineage>
        <taxon>Bacteria</taxon>
        <taxon>Pseudomonadati</taxon>
        <taxon>Thermodesulfobacteriota</taxon>
        <taxon>Desulfarculia</taxon>
        <taxon>Desulfarculales</taxon>
        <taxon>Desulfarculaceae</taxon>
        <taxon>Desulfarculus</taxon>
    </lineage>
</organism>
<dbReference type="OrthoDB" id="505455at2"/>
<proteinExistence type="predicted"/>
<dbReference type="RefSeq" id="WP_013259822.1">
    <property type="nucleotide sequence ID" value="NC_014365.1"/>
</dbReference>
<reference evidence="1 2" key="1">
    <citation type="journal article" date="2010" name="Stand. Genomic Sci.">
        <title>Complete genome sequence of Desulfarculus baarsii type strain (2st14).</title>
        <authorList>
            <person name="Sun H."/>
            <person name="Spring S."/>
            <person name="Lapidus A."/>
            <person name="Davenport K."/>
            <person name="Del Rio T.G."/>
            <person name="Tice H."/>
            <person name="Nolan M."/>
            <person name="Copeland A."/>
            <person name="Cheng J.F."/>
            <person name="Lucas S."/>
            <person name="Tapia R."/>
            <person name="Goodwin L."/>
            <person name="Pitluck S."/>
            <person name="Ivanova N."/>
            <person name="Pagani I."/>
            <person name="Mavromatis K."/>
            <person name="Ovchinnikova G."/>
            <person name="Pati A."/>
            <person name="Chen A."/>
            <person name="Palaniappan K."/>
            <person name="Hauser L."/>
            <person name="Chang Y.J."/>
            <person name="Jeffries C.D."/>
            <person name="Detter J.C."/>
            <person name="Han C."/>
            <person name="Rohde M."/>
            <person name="Brambilla E."/>
            <person name="Goker M."/>
            <person name="Woyke T."/>
            <person name="Bristow J."/>
            <person name="Eisen J.A."/>
            <person name="Markowitz V."/>
            <person name="Hugenholtz P."/>
            <person name="Kyrpides N.C."/>
            <person name="Klenk H.P."/>
            <person name="Land M."/>
        </authorList>
    </citation>
    <scope>NUCLEOTIDE SEQUENCE [LARGE SCALE GENOMIC DNA]</scope>
    <source>
        <strain evidence="2">ATCC 33931 / DSM 2075 / LMG 7858 / VKM B-1802 / 2st14</strain>
    </source>
</reference>
<dbReference type="EMBL" id="CP002085">
    <property type="protein sequence ID" value="ADK86385.1"/>
    <property type="molecule type" value="Genomic_DNA"/>
</dbReference>
<keyword evidence="2" id="KW-1185">Reference proteome</keyword>
<name>E1QLF0_DESB2</name>
<dbReference type="eggNOG" id="COG0206">
    <property type="taxonomic scope" value="Bacteria"/>
</dbReference>
<dbReference type="Proteomes" id="UP000009047">
    <property type="component" value="Chromosome"/>
</dbReference>
<protein>
    <submittedName>
        <fullName evidence="1">Uncharacterized protein</fullName>
    </submittedName>
</protein>
<dbReference type="AlphaFoldDB" id="E1QLF0"/>